<feature type="region of interest" description="Disordered" evidence="1">
    <location>
        <begin position="360"/>
        <end position="423"/>
    </location>
</feature>
<protein>
    <submittedName>
        <fullName evidence="2">Uncharacterized protein</fullName>
    </submittedName>
</protein>
<keyword evidence="3" id="KW-1185">Reference proteome</keyword>
<sequence length="423" mass="47316">MSYAPYIPLSTSSQPQSPRTPTQAMSMLDEQIDLVDILRSGEDSRLRRHRPERSDALSLPSVVLFCGADQDTEADWDEHRPWVVEMLPGTEPPPARKRQKRSNGCGARIHTCAKADRRWRGLLEGVSVDVVAMQDKYFTADMKRELMLGKEERCGCARNGVGCAICGNPLGALLTPCARHAPSSATNFSTPHYTFLRTGVSPPLPGPGPAHRFVTPSDEARETLQRRIREREDLQQLRARMRVSHSQGRPAPRASDPPEAEAPSPFLTANASLVRRTDRERERRAREEHIAAMRMPELVEADDRRAFEAWADATIQRATATAAAVDVPVVDLSALVMGAEPTVPPRELSEDERRRDWQRSVVATRSSGPSWPPVSRTIERTTAVPETWLTLEEVLGPHSSGDRETEEEQEKEETLPSRPFFDR</sequence>
<feature type="compositionally biased region" description="Low complexity" evidence="1">
    <location>
        <begin position="10"/>
        <end position="23"/>
    </location>
</feature>
<name>A0AAD7NWH3_9AGAR</name>
<feature type="region of interest" description="Disordered" evidence="1">
    <location>
        <begin position="1"/>
        <end position="23"/>
    </location>
</feature>
<evidence type="ECO:0000256" key="1">
    <source>
        <dbReference type="SAM" id="MobiDB-lite"/>
    </source>
</evidence>
<dbReference type="AlphaFoldDB" id="A0AAD7NWH3"/>
<dbReference type="EMBL" id="JARJLG010000008">
    <property type="protein sequence ID" value="KAJ7778717.1"/>
    <property type="molecule type" value="Genomic_DNA"/>
</dbReference>
<evidence type="ECO:0000313" key="2">
    <source>
        <dbReference type="EMBL" id="KAJ7778717.1"/>
    </source>
</evidence>
<dbReference type="Proteomes" id="UP001215280">
    <property type="component" value="Unassembled WGS sequence"/>
</dbReference>
<comment type="caution">
    <text evidence="2">The sequence shown here is derived from an EMBL/GenBank/DDBJ whole genome shotgun (WGS) entry which is preliminary data.</text>
</comment>
<proteinExistence type="predicted"/>
<feature type="region of interest" description="Disordered" evidence="1">
    <location>
        <begin position="240"/>
        <end position="264"/>
    </location>
</feature>
<feature type="compositionally biased region" description="Basic and acidic residues" evidence="1">
    <location>
        <begin position="412"/>
        <end position="423"/>
    </location>
</feature>
<gene>
    <name evidence="2" type="ORF">DFH07DRAFT_795727</name>
</gene>
<evidence type="ECO:0000313" key="3">
    <source>
        <dbReference type="Proteomes" id="UP001215280"/>
    </source>
</evidence>
<organism evidence="2 3">
    <name type="scientific">Mycena maculata</name>
    <dbReference type="NCBI Taxonomy" id="230809"/>
    <lineage>
        <taxon>Eukaryota</taxon>
        <taxon>Fungi</taxon>
        <taxon>Dikarya</taxon>
        <taxon>Basidiomycota</taxon>
        <taxon>Agaricomycotina</taxon>
        <taxon>Agaricomycetes</taxon>
        <taxon>Agaricomycetidae</taxon>
        <taxon>Agaricales</taxon>
        <taxon>Marasmiineae</taxon>
        <taxon>Mycenaceae</taxon>
        <taxon>Mycena</taxon>
    </lineage>
</organism>
<accession>A0AAD7NWH3</accession>
<reference evidence="2" key="1">
    <citation type="submission" date="2023-03" db="EMBL/GenBank/DDBJ databases">
        <title>Massive genome expansion in bonnet fungi (Mycena s.s.) driven by repeated elements and novel gene families across ecological guilds.</title>
        <authorList>
            <consortium name="Lawrence Berkeley National Laboratory"/>
            <person name="Harder C.B."/>
            <person name="Miyauchi S."/>
            <person name="Viragh M."/>
            <person name="Kuo A."/>
            <person name="Thoen E."/>
            <person name="Andreopoulos B."/>
            <person name="Lu D."/>
            <person name="Skrede I."/>
            <person name="Drula E."/>
            <person name="Henrissat B."/>
            <person name="Morin E."/>
            <person name="Kohler A."/>
            <person name="Barry K."/>
            <person name="LaButti K."/>
            <person name="Morin E."/>
            <person name="Salamov A."/>
            <person name="Lipzen A."/>
            <person name="Mereny Z."/>
            <person name="Hegedus B."/>
            <person name="Baldrian P."/>
            <person name="Stursova M."/>
            <person name="Weitz H."/>
            <person name="Taylor A."/>
            <person name="Grigoriev I.V."/>
            <person name="Nagy L.G."/>
            <person name="Martin F."/>
            <person name="Kauserud H."/>
        </authorList>
    </citation>
    <scope>NUCLEOTIDE SEQUENCE</scope>
    <source>
        <strain evidence="2">CBHHK188m</strain>
    </source>
</reference>